<evidence type="ECO:0000313" key="1">
    <source>
        <dbReference type="EMBL" id="KAK3861627.1"/>
    </source>
</evidence>
<comment type="caution">
    <text evidence="1">The sequence shown here is derived from an EMBL/GenBank/DDBJ whole genome shotgun (WGS) entry which is preliminary data.</text>
</comment>
<dbReference type="Proteomes" id="UP001286313">
    <property type="component" value="Unassembled WGS sequence"/>
</dbReference>
<evidence type="ECO:0000313" key="2">
    <source>
        <dbReference type="Proteomes" id="UP001286313"/>
    </source>
</evidence>
<gene>
    <name evidence="1" type="ORF">Pcinc_032425</name>
</gene>
<organism evidence="1 2">
    <name type="scientific">Petrolisthes cinctipes</name>
    <name type="common">Flat porcelain crab</name>
    <dbReference type="NCBI Taxonomy" id="88211"/>
    <lineage>
        <taxon>Eukaryota</taxon>
        <taxon>Metazoa</taxon>
        <taxon>Ecdysozoa</taxon>
        <taxon>Arthropoda</taxon>
        <taxon>Crustacea</taxon>
        <taxon>Multicrustacea</taxon>
        <taxon>Malacostraca</taxon>
        <taxon>Eumalacostraca</taxon>
        <taxon>Eucarida</taxon>
        <taxon>Decapoda</taxon>
        <taxon>Pleocyemata</taxon>
        <taxon>Anomura</taxon>
        <taxon>Galatheoidea</taxon>
        <taxon>Porcellanidae</taxon>
        <taxon>Petrolisthes</taxon>
    </lineage>
</organism>
<proteinExistence type="predicted"/>
<sequence length="134" mass="15045">MQHRLIIEKSYFISEARQDHYWEDSPGTLRQMLVKFDVCYDGQEVIVQEELSGTSVKDTEMDGDIIIVDGLGSEGIQHQCPPPSSTDPLAVCGKRTLFNKPLHSPSSQLTTIKSVHRDPATPKKNFLLIAICLY</sequence>
<keyword evidence="2" id="KW-1185">Reference proteome</keyword>
<protein>
    <submittedName>
        <fullName evidence="1">Uncharacterized protein</fullName>
    </submittedName>
</protein>
<accession>A0AAE1EUC5</accession>
<reference evidence="1" key="1">
    <citation type="submission" date="2023-10" db="EMBL/GenBank/DDBJ databases">
        <title>Genome assemblies of two species of porcelain crab, Petrolisthes cinctipes and Petrolisthes manimaculis (Anomura: Porcellanidae).</title>
        <authorList>
            <person name="Angst P."/>
        </authorList>
    </citation>
    <scope>NUCLEOTIDE SEQUENCE</scope>
    <source>
        <strain evidence="1">PB745_01</strain>
        <tissue evidence="1">Gill</tissue>
    </source>
</reference>
<name>A0AAE1EUC5_PETCI</name>
<dbReference type="AlphaFoldDB" id="A0AAE1EUC5"/>
<dbReference type="EMBL" id="JAWQEG010004452">
    <property type="protein sequence ID" value="KAK3861627.1"/>
    <property type="molecule type" value="Genomic_DNA"/>
</dbReference>